<evidence type="ECO:0000313" key="2">
    <source>
        <dbReference type="EMBL" id="TSD16251.1"/>
    </source>
</evidence>
<dbReference type="InterPro" id="IPR004843">
    <property type="entry name" value="Calcineurin-like_PHP"/>
</dbReference>
<organism evidence="2 3">
    <name type="scientific">Haloglomus irregulare</name>
    <dbReference type="NCBI Taxonomy" id="2234134"/>
    <lineage>
        <taxon>Archaea</taxon>
        <taxon>Methanobacteriati</taxon>
        <taxon>Methanobacteriota</taxon>
        <taxon>Stenosarchaea group</taxon>
        <taxon>Halobacteria</taxon>
        <taxon>Halobacteriales</taxon>
        <taxon>Natronomonadaceae</taxon>
        <taxon>Haloglomus</taxon>
    </lineage>
</organism>
<reference evidence="2 3" key="1">
    <citation type="submission" date="2018-06" db="EMBL/GenBank/DDBJ databases">
        <title>Natronomonas sp. F16-60 a new haloarchaeon isolated from a solar saltern of Isla Cristina, Huelva, Spain.</title>
        <authorList>
            <person name="Duran-Viseras A."/>
            <person name="Sanchez-Porro C."/>
            <person name="Ventosa A."/>
        </authorList>
    </citation>
    <scope>NUCLEOTIDE SEQUENCE [LARGE SCALE GENOMIC DNA]</scope>
    <source>
        <strain evidence="2 3">F16-60</strain>
    </source>
</reference>
<dbReference type="CDD" id="cd00144">
    <property type="entry name" value="MPP_PPP_family"/>
    <property type="match status" value="1"/>
</dbReference>
<dbReference type="PANTHER" id="PTHR42850">
    <property type="entry name" value="METALLOPHOSPHOESTERASE"/>
    <property type="match status" value="1"/>
</dbReference>
<dbReference type="PANTHER" id="PTHR42850:SF4">
    <property type="entry name" value="ZINC-DEPENDENT ENDOPOLYPHOSPHATASE"/>
    <property type="match status" value="1"/>
</dbReference>
<evidence type="ECO:0000313" key="3">
    <source>
        <dbReference type="Proteomes" id="UP000319894"/>
    </source>
</evidence>
<keyword evidence="3" id="KW-1185">Reference proteome</keyword>
<dbReference type="OrthoDB" id="303721at2157"/>
<sequence length="237" mass="25559">MESRLSDAIAAQHRRIDPGRWDEVYVIGDVHGCPDALDALVDEAGIGDEDLLVFVGDLVRKGPDSASVVTRVRAAENALSVRGNNEEKLLRGERTLPELDEADMEWLRSRPVAISWGPGSGYDAGLVVHGGVDPRMPLAAHTVDDLQTARCLDPDGGYDGPFWYDSYEGPPRVFFGHTVLSDPLCSEWAVGLDTGYVYGGSLTAYRLGDGTVHRVEPGRTEVERAEAKIVSTGPGDG</sequence>
<dbReference type="Proteomes" id="UP000319894">
    <property type="component" value="Unassembled WGS sequence"/>
</dbReference>
<dbReference type="RefSeq" id="WP_144260754.1">
    <property type="nucleotide sequence ID" value="NZ_QMDX01000001.1"/>
</dbReference>
<gene>
    <name evidence="2" type="ORF">DP107_03620</name>
</gene>
<name>A0A554NFU5_9EURY</name>
<protein>
    <submittedName>
        <fullName evidence="2">Serine/threonine protein phosphatase</fullName>
    </submittedName>
</protein>
<proteinExistence type="predicted"/>
<dbReference type="EMBL" id="QMDX01000001">
    <property type="protein sequence ID" value="TSD16251.1"/>
    <property type="molecule type" value="Genomic_DNA"/>
</dbReference>
<dbReference type="InterPro" id="IPR029052">
    <property type="entry name" value="Metallo-depent_PP-like"/>
</dbReference>
<dbReference type="AlphaFoldDB" id="A0A554NFU5"/>
<dbReference type="Pfam" id="PF00149">
    <property type="entry name" value="Metallophos"/>
    <property type="match status" value="1"/>
</dbReference>
<dbReference type="InterPro" id="IPR050126">
    <property type="entry name" value="Ap4A_hydrolase"/>
</dbReference>
<dbReference type="Gene3D" id="3.60.21.10">
    <property type="match status" value="1"/>
</dbReference>
<dbReference type="GO" id="GO:0016791">
    <property type="term" value="F:phosphatase activity"/>
    <property type="evidence" value="ECO:0007669"/>
    <property type="project" value="TreeGrafter"/>
</dbReference>
<evidence type="ECO:0000259" key="1">
    <source>
        <dbReference type="Pfam" id="PF00149"/>
    </source>
</evidence>
<dbReference type="SUPFAM" id="SSF56300">
    <property type="entry name" value="Metallo-dependent phosphatases"/>
    <property type="match status" value="1"/>
</dbReference>
<comment type="caution">
    <text evidence="2">The sequence shown here is derived from an EMBL/GenBank/DDBJ whole genome shotgun (WGS) entry which is preliminary data.</text>
</comment>
<dbReference type="GO" id="GO:0005737">
    <property type="term" value="C:cytoplasm"/>
    <property type="evidence" value="ECO:0007669"/>
    <property type="project" value="TreeGrafter"/>
</dbReference>
<feature type="domain" description="Calcineurin-like phosphoesterase" evidence="1">
    <location>
        <begin position="24"/>
        <end position="181"/>
    </location>
</feature>
<dbReference type="InParanoid" id="A0A554NFU5"/>
<accession>A0A554NFU5</accession>